<keyword evidence="2" id="KW-0004">4Fe-4S</keyword>
<dbReference type="InterPro" id="IPR001989">
    <property type="entry name" value="Radical_activat_CS"/>
</dbReference>
<dbReference type="CDD" id="cd01335">
    <property type="entry name" value="Radical_SAM"/>
    <property type="match status" value="1"/>
</dbReference>
<evidence type="ECO:0000313" key="10">
    <source>
        <dbReference type="EMBL" id="HIX05485.1"/>
    </source>
</evidence>
<reference evidence="10" key="1">
    <citation type="journal article" date="2021" name="PeerJ">
        <title>Extensive microbial diversity within the chicken gut microbiome revealed by metagenomics and culture.</title>
        <authorList>
            <person name="Gilroy R."/>
            <person name="Ravi A."/>
            <person name="Getino M."/>
            <person name="Pursley I."/>
            <person name="Horton D.L."/>
            <person name="Alikhan N.F."/>
            <person name="Baker D."/>
            <person name="Gharbi K."/>
            <person name="Hall N."/>
            <person name="Watson M."/>
            <person name="Adriaenssens E.M."/>
            <person name="Foster-Nyarko E."/>
            <person name="Jarju S."/>
            <person name="Secka A."/>
            <person name="Antonio M."/>
            <person name="Oren A."/>
            <person name="Chaudhuri R.R."/>
            <person name="La Ragione R."/>
            <person name="Hildebrand F."/>
            <person name="Pallen M.J."/>
        </authorList>
    </citation>
    <scope>NUCLEOTIDE SEQUENCE</scope>
    <source>
        <strain evidence="10">2239</strain>
    </source>
</reference>
<evidence type="ECO:0000256" key="7">
    <source>
        <dbReference type="ARBA" id="ARBA00023014"/>
    </source>
</evidence>
<dbReference type="InterPro" id="IPR013785">
    <property type="entry name" value="Aldolase_TIM"/>
</dbReference>
<dbReference type="PANTHER" id="PTHR43075">
    <property type="entry name" value="FORMATE LYASE ACTIVATING ENZYME, PUTATIVE (AFU_ORTHOLOGUE AFUA_2G15630)-RELATED"/>
    <property type="match status" value="1"/>
</dbReference>
<dbReference type="Pfam" id="PF04055">
    <property type="entry name" value="Radical_SAM"/>
    <property type="match status" value="1"/>
</dbReference>
<evidence type="ECO:0000256" key="5">
    <source>
        <dbReference type="ARBA" id="ARBA00023002"/>
    </source>
</evidence>
<dbReference type="Gene3D" id="3.20.20.70">
    <property type="entry name" value="Aldolase class I"/>
    <property type="match status" value="1"/>
</dbReference>
<dbReference type="PIRSF" id="PIRSF004869">
    <property type="entry name" value="PflX_prd"/>
    <property type="match status" value="1"/>
</dbReference>
<dbReference type="PROSITE" id="PS01087">
    <property type="entry name" value="RADICAL_ACTIVATING"/>
    <property type="match status" value="1"/>
</dbReference>
<keyword evidence="4 8" id="KW-0479">Metal-binding</keyword>
<dbReference type="InterPro" id="IPR040085">
    <property type="entry name" value="MJ0674-like"/>
</dbReference>
<name>A0A9D2AE25_9FIRM</name>
<comment type="similarity">
    <text evidence="1">Belongs to the organic radical-activating enzymes family.</text>
</comment>
<dbReference type="InterPro" id="IPR007197">
    <property type="entry name" value="rSAM"/>
</dbReference>
<evidence type="ECO:0000256" key="2">
    <source>
        <dbReference type="ARBA" id="ARBA00022485"/>
    </source>
</evidence>
<dbReference type="SUPFAM" id="SSF102114">
    <property type="entry name" value="Radical SAM enzymes"/>
    <property type="match status" value="1"/>
</dbReference>
<dbReference type="InterPro" id="IPR058240">
    <property type="entry name" value="rSAM_sf"/>
</dbReference>
<dbReference type="GO" id="GO:0046872">
    <property type="term" value="F:metal ion binding"/>
    <property type="evidence" value="ECO:0007669"/>
    <property type="project" value="UniProtKB-KW"/>
</dbReference>
<dbReference type="EMBL" id="DXFW01000013">
    <property type="protein sequence ID" value="HIX05485.1"/>
    <property type="molecule type" value="Genomic_DNA"/>
</dbReference>
<evidence type="ECO:0000256" key="8">
    <source>
        <dbReference type="PIRSR" id="PIRSR004869-50"/>
    </source>
</evidence>
<dbReference type="AlphaFoldDB" id="A0A9D2AE25"/>
<comment type="caution">
    <text evidence="10">The sequence shown here is derived from an EMBL/GenBank/DDBJ whole genome shotgun (WGS) entry which is preliminary data.</text>
</comment>
<keyword evidence="5" id="KW-0560">Oxidoreductase</keyword>
<dbReference type="PANTHER" id="PTHR43075:SF1">
    <property type="entry name" value="FORMATE LYASE ACTIVATING ENZYME, PUTATIVE (AFU_ORTHOLOGUE AFUA_2G15630)-RELATED"/>
    <property type="match status" value="1"/>
</dbReference>
<feature type="binding site" evidence="8">
    <location>
        <position position="60"/>
    </location>
    <ligand>
        <name>[4Fe-4S] cluster</name>
        <dbReference type="ChEBI" id="CHEBI:49883"/>
        <note>4Fe-4S-S-AdoMet</note>
    </ligand>
</feature>
<dbReference type="GO" id="GO:0016491">
    <property type="term" value="F:oxidoreductase activity"/>
    <property type="evidence" value="ECO:0007669"/>
    <property type="project" value="UniProtKB-KW"/>
</dbReference>
<comment type="cofactor">
    <cofactor evidence="8">
        <name>[4Fe-4S] cluster</name>
        <dbReference type="ChEBI" id="CHEBI:49883"/>
    </cofactor>
    <text evidence="8">Binds 1 [4Fe-4S] cluster. The cluster is coordinated with 3 cysteines and an exchangeable S-adenosyl-L-methionine.</text>
</comment>
<dbReference type="SFLD" id="SFLDS00029">
    <property type="entry name" value="Radical_SAM"/>
    <property type="match status" value="1"/>
</dbReference>
<dbReference type="GO" id="GO:0051539">
    <property type="term" value="F:4 iron, 4 sulfur cluster binding"/>
    <property type="evidence" value="ECO:0007669"/>
    <property type="project" value="UniProtKB-KW"/>
</dbReference>
<accession>A0A9D2AE25</accession>
<dbReference type="InterPro" id="IPR016431">
    <property type="entry name" value="Pyrv-formate_lyase-activ_prd"/>
</dbReference>
<evidence type="ECO:0000256" key="4">
    <source>
        <dbReference type="ARBA" id="ARBA00022723"/>
    </source>
</evidence>
<feature type="binding site" evidence="8">
    <location>
        <position position="64"/>
    </location>
    <ligand>
        <name>[4Fe-4S] cluster</name>
        <dbReference type="ChEBI" id="CHEBI:49883"/>
        <note>4Fe-4S-S-AdoMet</note>
    </ligand>
</feature>
<gene>
    <name evidence="10" type="ORF">H9865_05195</name>
</gene>
<proteinExistence type="inferred from homology"/>
<reference evidence="10" key="2">
    <citation type="submission" date="2021-04" db="EMBL/GenBank/DDBJ databases">
        <authorList>
            <person name="Gilroy R."/>
        </authorList>
    </citation>
    <scope>NUCLEOTIDE SEQUENCE</scope>
    <source>
        <strain evidence="10">2239</strain>
    </source>
</reference>
<sequence>MIIPTHCELCPRRCGADRTKRPGRCGAGGQLRAARAALHFWEEPCISGEKGSGTVFFTGCSLGCCYCQNYAISQQGLGRDIDEARLSDIFLELQAKGAANLNLVTATQWLPWVTAALDSARVKGLTLPVVWNTGGYETLETVAALKGYVDVWLCDVKYISPEISKKYSDAADYFTVCEAAVKAMLEQAGPPVFDGEGYLQRGVILRHLALPGALADSRAVLDWMATLSKGSFIPSLMSQYTPFYKAKEMKPLDRRVSTWEYRQVIDRAVELGLTEGYMQEKSSAKEEYTPPFDLEGI</sequence>
<dbReference type="SFLD" id="SFLDG01099">
    <property type="entry name" value="Uncharacterised_Radical_SAM_Su"/>
    <property type="match status" value="1"/>
</dbReference>
<keyword evidence="6 8" id="KW-0408">Iron</keyword>
<dbReference type="Proteomes" id="UP000824193">
    <property type="component" value="Unassembled WGS sequence"/>
</dbReference>
<evidence type="ECO:0000313" key="11">
    <source>
        <dbReference type="Proteomes" id="UP000824193"/>
    </source>
</evidence>
<feature type="binding site" evidence="8">
    <location>
        <position position="67"/>
    </location>
    <ligand>
        <name>[4Fe-4S] cluster</name>
        <dbReference type="ChEBI" id="CHEBI:49883"/>
        <note>4Fe-4S-S-AdoMet</note>
    </ligand>
</feature>
<evidence type="ECO:0000256" key="1">
    <source>
        <dbReference type="ARBA" id="ARBA00009777"/>
    </source>
</evidence>
<protein>
    <submittedName>
        <fullName evidence="10">Radical SAM protein</fullName>
    </submittedName>
</protein>
<feature type="domain" description="Radical SAM core" evidence="9">
    <location>
        <begin position="55"/>
        <end position="196"/>
    </location>
</feature>
<evidence type="ECO:0000256" key="6">
    <source>
        <dbReference type="ARBA" id="ARBA00023004"/>
    </source>
</evidence>
<evidence type="ECO:0000259" key="9">
    <source>
        <dbReference type="Pfam" id="PF04055"/>
    </source>
</evidence>
<keyword evidence="7 8" id="KW-0411">Iron-sulfur</keyword>
<organism evidence="10 11">
    <name type="scientific">Candidatus Allofournierella pullicola</name>
    <dbReference type="NCBI Taxonomy" id="2838596"/>
    <lineage>
        <taxon>Bacteria</taxon>
        <taxon>Bacillati</taxon>
        <taxon>Bacillota</taxon>
        <taxon>Clostridia</taxon>
        <taxon>Eubacteriales</taxon>
        <taxon>Oscillospiraceae</taxon>
        <taxon>Allofournierella</taxon>
    </lineage>
</organism>
<keyword evidence="3 8" id="KW-0949">S-adenosyl-L-methionine</keyword>
<evidence type="ECO:0000256" key="3">
    <source>
        <dbReference type="ARBA" id="ARBA00022691"/>
    </source>
</evidence>